<proteinExistence type="predicted"/>
<sequence>MSTGLIVVGTNAGGVTQNPILLGVISGSGLLLKTYIEIKKFSGRRSNYAALLPQNGHINSSNSFFIITCDIFKNNVTVPYFRENSRFHKNSHGVTSPHTISFTWRYHPLSTSI</sequence>
<keyword evidence="2" id="KW-1185">Reference proteome</keyword>
<name>A0A3M6TT26_POCDA</name>
<dbReference type="EMBL" id="RCHS01002978">
    <property type="protein sequence ID" value="RMX44545.1"/>
    <property type="molecule type" value="Genomic_DNA"/>
</dbReference>
<gene>
    <name evidence="1" type="ORF">pdam_00006059</name>
</gene>
<dbReference type="Proteomes" id="UP000275408">
    <property type="component" value="Unassembled WGS sequence"/>
</dbReference>
<comment type="caution">
    <text evidence="1">The sequence shown here is derived from an EMBL/GenBank/DDBJ whole genome shotgun (WGS) entry which is preliminary data.</text>
</comment>
<evidence type="ECO:0000313" key="2">
    <source>
        <dbReference type="Proteomes" id="UP000275408"/>
    </source>
</evidence>
<evidence type="ECO:0000313" key="1">
    <source>
        <dbReference type="EMBL" id="RMX44545.1"/>
    </source>
</evidence>
<protein>
    <submittedName>
        <fullName evidence="1">Uncharacterized protein</fullName>
    </submittedName>
</protein>
<reference evidence="1 2" key="1">
    <citation type="journal article" date="2018" name="Sci. Rep.">
        <title>Comparative analysis of the Pocillopora damicornis genome highlights role of immune system in coral evolution.</title>
        <authorList>
            <person name="Cunning R."/>
            <person name="Bay R.A."/>
            <person name="Gillette P."/>
            <person name="Baker A.C."/>
            <person name="Traylor-Knowles N."/>
        </authorList>
    </citation>
    <scope>NUCLEOTIDE SEQUENCE [LARGE SCALE GENOMIC DNA]</scope>
    <source>
        <strain evidence="1">RSMAS</strain>
        <tissue evidence="1">Whole animal</tissue>
    </source>
</reference>
<dbReference type="AlphaFoldDB" id="A0A3M6TT26"/>
<accession>A0A3M6TT26</accession>
<organism evidence="1 2">
    <name type="scientific">Pocillopora damicornis</name>
    <name type="common">Cauliflower coral</name>
    <name type="synonym">Millepora damicornis</name>
    <dbReference type="NCBI Taxonomy" id="46731"/>
    <lineage>
        <taxon>Eukaryota</taxon>
        <taxon>Metazoa</taxon>
        <taxon>Cnidaria</taxon>
        <taxon>Anthozoa</taxon>
        <taxon>Hexacorallia</taxon>
        <taxon>Scleractinia</taxon>
        <taxon>Astrocoeniina</taxon>
        <taxon>Pocilloporidae</taxon>
        <taxon>Pocillopora</taxon>
    </lineage>
</organism>